<comment type="caution">
    <text evidence="3">The sequence shown here is derived from an EMBL/GenBank/DDBJ whole genome shotgun (WGS) entry which is preliminary data.</text>
</comment>
<organism evidence="3 4">
    <name type="scientific">Populibacterium corticicola</name>
    <dbReference type="NCBI Taxonomy" id="1812826"/>
    <lineage>
        <taxon>Bacteria</taxon>
        <taxon>Bacillati</taxon>
        <taxon>Actinomycetota</taxon>
        <taxon>Actinomycetes</taxon>
        <taxon>Micrococcales</taxon>
        <taxon>Jonesiaceae</taxon>
        <taxon>Populibacterium</taxon>
    </lineage>
</organism>
<dbReference type="InterPro" id="IPR013538">
    <property type="entry name" value="ASHA1/2-like_C"/>
</dbReference>
<comment type="similarity">
    <text evidence="1">Belongs to the AHA1 family.</text>
</comment>
<proteinExistence type="inferred from homology"/>
<accession>A0ABW5XJ54</accession>
<feature type="domain" description="Activator of Hsp90 ATPase homologue 1/2-like C-terminal" evidence="2">
    <location>
        <begin position="191"/>
        <end position="325"/>
    </location>
</feature>
<keyword evidence="4" id="KW-1185">Reference proteome</keyword>
<evidence type="ECO:0000313" key="4">
    <source>
        <dbReference type="Proteomes" id="UP001597391"/>
    </source>
</evidence>
<dbReference type="SUPFAM" id="SSF55961">
    <property type="entry name" value="Bet v1-like"/>
    <property type="match status" value="2"/>
</dbReference>
<dbReference type="Proteomes" id="UP001597391">
    <property type="component" value="Unassembled WGS sequence"/>
</dbReference>
<dbReference type="RefSeq" id="WP_377466812.1">
    <property type="nucleotide sequence ID" value="NZ_JBHUOP010000004.1"/>
</dbReference>
<feature type="domain" description="Activator of Hsp90 ATPase homologue 1/2-like C-terminal" evidence="2">
    <location>
        <begin position="23"/>
        <end position="160"/>
    </location>
</feature>
<name>A0ABW5XJ54_9MICO</name>
<protein>
    <submittedName>
        <fullName evidence="3">SRPBCC domain-containing protein</fullName>
    </submittedName>
</protein>
<evidence type="ECO:0000313" key="3">
    <source>
        <dbReference type="EMBL" id="MFD2840883.1"/>
    </source>
</evidence>
<reference evidence="4" key="1">
    <citation type="journal article" date="2019" name="Int. J. Syst. Evol. Microbiol.">
        <title>The Global Catalogue of Microorganisms (GCM) 10K type strain sequencing project: providing services to taxonomists for standard genome sequencing and annotation.</title>
        <authorList>
            <consortium name="The Broad Institute Genomics Platform"/>
            <consortium name="The Broad Institute Genome Sequencing Center for Infectious Disease"/>
            <person name="Wu L."/>
            <person name="Ma J."/>
        </authorList>
    </citation>
    <scope>NUCLEOTIDE SEQUENCE [LARGE SCALE GENOMIC DNA]</scope>
    <source>
        <strain evidence="4">KCTC 33576</strain>
    </source>
</reference>
<dbReference type="Gene3D" id="3.30.530.20">
    <property type="match status" value="2"/>
</dbReference>
<evidence type="ECO:0000259" key="2">
    <source>
        <dbReference type="Pfam" id="PF08327"/>
    </source>
</evidence>
<dbReference type="EMBL" id="JBHUOP010000004">
    <property type="protein sequence ID" value="MFD2840883.1"/>
    <property type="molecule type" value="Genomic_DNA"/>
</dbReference>
<sequence>MPITEVITDTDALTLTVIADFTVPVRRLWDAYLDPREIERFWGPPTYPATFTRHDGFVGGITNYYMTGPEGDRSGGYWEWIAVEAPHSFEVRDGFAGEDGEPNENMPSMRMTFEFTETALGSRLTTTTHFNNLEELEQLQKMGMVEGMSAAMGQIDAVLEDLTSFAAGNGTRVQLIGEDQVRVSRLIRGTVTQVWRAHTEPDLLRRWQLGPDGWSMPVCEYGEQPGQTLRTEWQNDESGERFGFVGVVMDAVAPHRLVATERMISPQDPDGESSPESLNELTLTSVEGGTLLSYLITYPNSEVREAVLATGMADGMETSYQRLENEILVQ</sequence>
<gene>
    <name evidence="3" type="ORF">ACFSYH_09915</name>
</gene>
<dbReference type="Pfam" id="PF08327">
    <property type="entry name" value="AHSA1"/>
    <property type="match status" value="2"/>
</dbReference>
<dbReference type="CDD" id="cd07814">
    <property type="entry name" value="SRPBCC_CalC_Aha1-like"/>
    <property type="match status" value="1"/>
</dbReference>
<dbReference type="InterPro" id="IPR023393">
    <property type="entry name" value="START-like_dom_sf"/>
</dbReference>
<evidence type="ECO:0000256" key="1">
    <source>
        <dbReference type="ARBA" id="ARBA00006817"/>
    </source>
</evidence>